<evidence type="ECO:0000313" key="2">
    <source>
        <dbReference type="EMBL" id="QHT19963.1"/>
    </source>
</evidence>
<proteinExistence type="predicted"/>
<name>A0A6C0DUN9_9ZZZZ</name>
<protein>
    <submittedName>
        <fullName evidence="2">Uncharacterized protein</fullName>
    </submittedName>
</protein>
<accession>A0A6C0DUN9</accession>
<dbReference type="EMBL" id="MN739672">
    <property type="protein sequence ID" value="QHT19963.1"/>
    <property type="molecule type" value="Genomic_DNA"/>
</dbReference>
<sequence length="345" mass="37394">MKSAAKTEGFISTRWSTQTIQNFLNYEQTKNPNLIFDVDVIQQQATEAEVKTLLETGKWPWDDETKKLYMDAVKSNTMLKTSPSGAMEQARTIYNQTIIREMLSWSAAEGQFLLRGAYSAATNANENDGSGTYGIDSGLITKNNNLIRCGIDSNNNVVLQLTENMGNDGITGAHKKKTTTLDYNKLPGLLPGFRFINSPCDPCAGVNSPPKYTCPFSLTSKDPSPIWRSLWGLQSSSSSATTNTNTETNSFPLLNELKSELDTLFPNTGITTNTSSTTSTAIPATTTQSTPASTTSVSSTNQQNINNALSRLTSSLSSVLNKPNVSSAISNTIHSFASLIENPQP</sequence>
<dbReference type="AlphaFoldDB" id="A0A6C0DUN9"/>
<evidence type="ECO:0000256" key="1">
    <source>
        <dbReference type="SAM" id="MobiDB-lite"/>
    </source>
</evidence>
<feature type="region of interest" description="Disordered" evidence="1">
    <location>
        <begin position="271"/>
        <end position="299"/>
    </location>
</feature>
<organism evidence="2">
    <name type="scientific">viral metagenome</name>
    <dbReference type="NCBI Taxonomy" id="1070528"/>
    <lineage>
        <taxon>unclassified sequences</taxon>
        <taxon>metagenomes</taxon>
        <taxon>organismal metagenomes</taxon>
    </lineage>
</organism>
<reference evidence="2" key="1">
    <citation type="journal article" date="2020" name="Nature">
        <title>Giant virus diversity and host interactions through global metagenomics.</title>
        <authorList>
            <person name="Schulz F."/>
            <person name="Roux S."/>
            <person name="Paez-Espino D."/>
            <person name="Jungbluth S."/>
            <person name="Walsh D.A."/>
            <person name="Denef V.J."/>
            <person name="McMahon K.D."/>
            <person name="Konstantinidis K.T."/>
            <person name="Eloe-Fadrosh E.A."/>
            <person name="Kyrpides N.C."/>
            <person name="Woyke T."/>
        </authorList>
    </citation>
    <scope>NUCLEOTIDE SEQUENCE</scope>
    <source>
        <strain evidence="2">GVMAG-M-3300023174-5</strain>
    </source>
</reference>